<dbReference type="EMBL" id="CP050292">
    <property type="protein sequence ID" value="QND71973.1"/>
    <property type="molecule type" value="Genomic_DNA"/>
</dbReference>
<dbReference type="AlphaFoldDB" id="A0A7G6TYZ1"/>
<dbReference type="KEGG" id="trb:HB776_12600"/>
<proteinExistence type="predicted"/>
<evidence type="ECO:0000313" key="2">
    <source>
        <dbReference type="Proteomes" id="UP000515291"/>
    </source>
</evidence>
<name>A0A7G6TYZ1_9BRAD</name>
<dbReference type="RefSeq" id="WP_184518121.1">
    <property type="nucleotide sequence ID" value="NZ_CP050292.1"/>
</dbReference>
<reference evidence="2" key="1">
    <citation type="journal article" date="2020" name="Mol. Plant Microbe">
        <title>Rhizobial microsymbionts of the narrowly endemic Oxytropis species growing in Kamchatka are characterized by significant genetic diversity and possess a set of genes that are associated with T3SS and T6SS secretion systems and can affect the development of symbiosis.</title>
        <authorList>
            <person name="Safronova V."/>
            <person name="Guro P."/>
            <person name="Sazanova A."/>
            <person name="Kuznetsova I."/>
            <person name="Belimov A."/>
            <person name="Yakubov V."/>
            <person name="Chirak E."/>
            <person name="Afonin A."/>
            <person name="Gogolev Y."/>
            <person name="Andronov E."/>
            <person name="Tikhonovich I."/>
        </authorList>
    </citation>
    <scope>NUCLEOTIDE SEQUENCE [LARGE SCALE GENOMIC DNA]</scope>
    <source>
        <strain evidence="2">581</strain>
    </source>
</reference>
<protein>
    <submittedName>
        <fullName evidence="1">Uncharacterized protein</fullName>
    </submittedName>
</protein>
<evidence type="ECO:0000313" key="1">
    <source>
        <dbReference type="EMBL" id="QND71973.1"/>
    </source>
</evidence>
<sequence>MSNDSSSSVPLNAEQGKILSLQIARLLEVLDQPATQDEDPIAQVLHFLDLWVDQATRQSELMQILNAKLDAILDINAISR</sequence>
<organism evidence="1 2">
    <name type="scientific">Tardiphaga robiniae</name>
    <dbReference type="NCBI Taxonomy" id="943830"/>
    <lineage>
        <taxon>Bacteria</taxon>
        <taxon>Pseudomonadati</taxon>
        <taxon>Pseudomonadota</taxon>
        <taxon>Alphaproteobacteria</taxon>
        <taxon>Hyphomicrobiales</taxon>
        <taxon>Nitrobacteraceae</taxon>
        <taxon>Tardiphaga</taxon>
    </lineage>
</organism>
<gene>
    <name evidence="1" type="ORF">HB776_12600</name>
</gene>
<accession>A0A7G6TYZ1</accession>
<dbReference type="Proteomes" id="UP000515291">
    <property type="component" value="Chromosome"/>
</dbReference>